<dbReference type="Proteomes" id="UP000787672">
    <property type="component" value="Unassembled WGS sequence"/>
</dbReference>
<dbReference type="RefSeq" id="WP_216632252.1">
    <property type="nucleotide sequence ID" value="NZ_JAHLQN010000001.1"/>
</dbReference>
<dbReference type="Pfam" id="PF14191">
    <property type="entry name" value="YodL"/>
    <property type="match status" value="1"/>
</dbReference>
<name>A0ABS6FBU7_9FIRM</name>
<sequence length="215" mass="24853">MSDREPVNIMGVIAFPNPNKEERVIRFIDSEYHTLFTIKDGESIVITRFDGEKMVFPCKYIDDCHVCIGNSAYHICEFAEMQERSGNTYVPRTPKISAEIGTYEIYQIPAIADVDYCFRPYAEAKGKLQNADYQRSYAGMYAKENSLEHLWTKHNSDHRPFAHRMRSMSVSDIVVLTQGGKKTAYYTDSVGFKEVPEFLVQQRTQKKHKERGEAR</sequence>
<keyword evidence="3" id="KW-1185">Reference proteome</keyword>
<accession>A0ABS6FBU7</accession>
<gene>
    <name evidence="2" type="ORF">KQI82_07790</name>
</gene>
<proteinExistence type="predicted"/>
<evidence type="ECO:0000259" key="1">
    <source>
        <dbReference type="Pfam" id="PF14191"/>
    </source>
</evidence>
<reference evidence="2 3" key="1">
    <citation type="submission" date="2021-06" db="EMBL/GenBank/DDBJ databases">
        <authorList>
            <person name="Sun Q."/>
            <person name="Li D."/>
        </authorList>
    </citation>
    <scope>NUCLEOTIDE SEQUENCE [LARGE SCALE GENOMIC DNA]</scope>
    <source>
        <strain evidence="2 3">MSJ-2</strain>
    </source>
</reference>
<comment type="caution">
    <text evidence="2">The sequence shown here is derived from an EMBL/GenBank/DDBJ whole genome shotgun (WGS) entry which is preliminary data.</text>
</comment>
<organism evidence="2 3">
    <name type="scientific">Dysosmobacter acutus</name>
    <dbReference type="NCBI Taxonomy" id="2841504"/>
    <lineage>
        <taxon>Bacteria</taxon>
        <taxon>Bacillati</taxon>
        <taxon>Bacillota</taxon>
        <taxon>Clostridia</taxon>
        <taxon>Eubacteriales</taxon>
        <taxon>Oscillospiraceae</taxon>
        <taxon>Dysosmobacter</taxon>
    </lineage>
</organism>
<feature type="domain" description="YodL-like" evidence="1">
    <location>
        <begin position="103"/>
        <end position="198"/>
    </location>
</feature>
<evidence type="ECO:0000313" key="2">
    <source>
        <dbReference type="EMBL" id="MBU5626814.1"/>
    </source>
</evidence>
<dbReference type="InterPro" id="IPR025923">
    <property type="entry name" value="YodL-like_dom"/>
</dbReference>
<dbReference type="EMBL" id="JAHLQN010000001">
    <property type="protein sequence ID" value="MBU5626814.1"/>
    <property type="molecule type" value="Genomic_DNA"/>
</dbReference>
<evidence type="ECO:0000313" key="3">
    <source>
        <dbReference type="Proteomes" id="UP000787672"/>
    </source>
</evidence>
<protein>
    <recommendedName>
        <fullName evidence="1">YodL-like domain-containing protein</fullName>
    </recommendedName>
</protein>